<feature type="transmembrane region" description="Helical" evidence="1">
    <location>
        <begin position="51"/>
        <end position="71"/>
    </location>
</feature>
<dbReference type="InterPro" id="IPR002656">
    <property type="entry name" value="Acyl_transf_3_dom"/>
</dbReference>
<dbReference type="GO" id="GO:0016020">
    <property type="term" value="C:membrane"/>
    <property type="evidence" value="ECO:0007669"/>
    <property type="project" value="TreeGrafter"/>
</dbReference>
<dbReference type="GO" id="GO:0000271">
    <property type="term" value="P:polysaccharide biosynthetic process"/>
    <property type="evidence" value="ECO:0007669"/>
    <property type="project" value="TreeGrafter"/>
</dbReference>
<sequence>MTSLPADNRLHHIDAMRAIAALCVVIMHFCTRLPGNIVSSSFIGDVLTLDFGRIGVVLFFAISGFVIPGSLQPGQHKAVFWIRRFFRLYPAYWASLCTVILVQWAFIDTTFSFRQILANTTMLQNFLHFENIEGVYWTLKVELVFYVMVFAGFCLGLNDKPAFLVSVSAFFFCIFIFYLDYWTGITTLSHRFIELINLSNINNTSGGTADNHPLPGLLNMNWGNFCGYFSVMFMGATLRLWFIGQMNRTGKCATAILAAGWFIVLPVMGLIGYSRTQDVGLFSMYGSWITALLMFVVLAFLLPIRARAIVWLGVVSYSLYLFHPVVIDILFAFHMTAALASLYPILTLIFCIAISSAVAGMGYKIVEKPAVTVARQLTKRLSKRSLSLQS</sequence>
<keyword evidence="4" id="KW-1185">Reference proteome</keyword>
<dbReference type="EMBL" id="CP001836">
    <property type="protein sequence ID" value="ACZ76607.1"/>
    <property type="molecule type" value="Genomic_DNA"/>
</dbReference>
<feature type="transmembrane region" description="Helical" evidence="1">
    <location>
        <begin position="18"/>
        <end position="39"/>
    </location>
</feature>
<dbReference type="HOGENOM" id="CLU_005679_2_0_6"/>
<keyword evidence="1" id="KW-0812">Transmembrane</keyword>
<evidence type="ECO:0000256" key="1">
    <source>
        <dbReference type="SAM" id="Phobius"/>
    </source>
</evidence>
<feature type="transmembrane region" description="Helical" evidence="1">
    <location>
        <begin position="92"/>
        <end position="114"/>
    </location>
</feature>
<evidence type="ECO:0000313" key="4">
    <source>
        <dbReference type="Proteomes" id="UP000001446"/>
    </source>
</evidence>
<keyword evidence="1" id="KW-1133">Transmembrane helix</keyword>
<proteinExistence type="predicted"/>
<reference evidence="3" key="1">
    <citation type="submission" date="2009-12" db="EMBL/GenBank/DDBJ databases">
        <title>Complete sequence of Dickeya dadantii Ech586.</title>
        <authorList>
            <consortium name="US DOE Joint Genome Institute"/>
            <person name="Lucas S."/>
            <person name="Copeland A."/>
            <person name="Lapidus A."/>
            <person name="Glavina del Rio T."/>
            <person name="Tice H."/>
            <person name="Bruce D."/>
            <person name="Goodwin L."/>
            <person name="Pitluck S."/>
            <person name="Munk A.C."/>
            <person name="Brettin T."/>
            <person name="Detter J.C."/>
            <person name="Han C."/>
            <person name="Tapia R."/>
            <person name="Larimer F."/>
            <person name="Land M."/>
            <person name="Hauser L."/>
            <person name="Kyrpides N."/>
            <person name="Mikhailova N."/>
            <person name="Balakrishnan V."/>
            <person name="Glasner J."/>
            <person name="Perna N.T."/>
        </authorList>
    </citation>
    <scope>NUCLEOTIDE SEQUENCE [LARGE SCALE GENOMIC DNA]</scope>
    <source>
        <strain evidence="3">Ech586</strain>
    </source>
</reference>
<feature type="transmembrane region" description="Helical" evidence="1">
    <location>
        <begin position="309"/>
        <end position="333"/>
    </location>
</feature>
<feature type="transmembrane region" description="Helical" evidence="1">
    <location>
        <begin position="222"/>
        <end position="242"/>
    </location>
</feature>
<dbReference type="InterPro" id="IPR050879">
    <property type="entry name" value="Acyltransferase_3"/>
</dbReference>
<evidence type="ECO:0000313" key="3">
    <source>
        <dbReference type="EMBL" id="ACZ76607.1"/>
    </source>
</evidence>
<feature type="transmembrane region" description="Helical" evidence="1">
    <location>
        <begin position="162"/>
        <end position="179"/>
    </location>
</feature>
<keyword evidence="3" id="KW-0808">Transferase</keyword>
<feature type="domain" description="Acyltransferase 3" evidence="2">
    <location>
        <begin position="12"/>
        <end position="354"/>
    </location>
</feature>
<dbReference type="KEGG" id="ddc:Dd586_1744"/>
<evidence type="ECO:0000259" key="2">
    <source>
        <dbReference type="Pfam" id="PF01757"/>
    </source>
</evidence>
<protein>
    <submittedName>
        <fullName evidence="3">Acyltransferase 3</fullName>
    </submittedName>
</protein>
<dbReference type="OrthoDB" id="6432386at2"/>
<dbReference type="GO" id="GO:0016747">
    <property type="term" value="F:acyltransferase activity, transferring groups other than amino-acyl groups"/>
    <property type="evidence" value="ECO:0007669"/>
    <property type="project" value="InterPro"/>
</dbReference>
<feature type="transmembrane region" description="Helical" evidence="1">
    <location>
        <begin position="254"/>
        <end position="273"/>
    </location>
</feature>
<keyword evidence="1" id="KW-0472">Membrane</keyword>
<dbReference type="Pfam" id="PF01757">
    <property type="entry name" value="Acyl_transf_3"/>
    <property type="match status" value="1"/>
</dbReference>
<organism evidence="3 4">
    <name type="scientific">Dickeya zeae (strain Ech586)</name>
    <name type="common">Dickeya dadantii (strain Ech586)</name>
    <dbReference type="NCBI Taxonomy" id="590409"/>
    <lineage>
        <taxon>Bacteria</taxon>
        <taxon>Pseudomonadati</taxon>
        <taxon>Pseudomonadota</taxon>
        <taxon>Gammaproteobacteria</taxon>
        <taxon>Enterobacterales</taxon>
        <taxon>Pectobacteriaceae</taxon>
        <taxon>Dickeya</taxon>
        <taxon>Dickeya parazeae</taxon>
    </lineage>
</organism>
<dbReference type="AlphaFoldDB" id="D2BYD9"/>
<keyword evidence="3" id="KW-0012">Acyltransferase</keyword>
<dbReference type="eggNOG" id="COG1835">
    <property type="taxonomic scope" value="Bacteria"/>
</dbReference>
<name>D2BYD9_DICZ5</name>
<feature type="transmembrane region" description="Helical" evidence="1">
    <location>
        <begin position="134"/>
        <end position="155"/>
    </location>
</feature>
<gene>
    <name evidence="3" type="ordered locus">Dd586_1744</name>
</gene>
<feature type="transmembrane region" description="Helical" evidence="1">
    <location>
        <begin position="345"/>
        <end position="366"/>
    </location>
</feature>
<dbReference type="Proteomes" id="UP000001446">
    <property type="component" value="Chromosome"/>
</dbReference>
<feature type="transmembrane region" description="Helical" evidence="1">
    <location>
        <begin position="285"/>
        <end position="302"/>
    </location>
</feature>
<accession>D2BYD9</accession>
<dbReference type="PANTHER" id="PTHR23028">
    <property type="entry name" value="ACETYLTRANSFERASE"/>
    <property type="match status" value="1"/>
</dbReference>
<dbReference type="PANTHER" id="PTHR23028:SF131">
    <property type="entry name" value="BLR2367 PROTEIN"/>
    <property type="match status" value="1"/>
</dbReference>
<dbReference type="RefSeq" id="WP_012884433.1">
    <property type="nucleotide sequence ID" value="NC_013592.1"/>
</dbReference>